<keyword evidence="2" id="KW-0812">Transmembrane</keyword>
<proteinExistence type="inferred from homology"/>
<evidence type="ECO:0000256" key="1">
    <source>
        <dbReference type="ARBA" id="ARBA00010894"/>
    </source>
</evidence>
<dbReference type="InterPro" id="IPR003425">
    <property type="entry name" value="CCB3/YggT"/>
</dbReference>
<dbReference type="AlphaFoldDB" id="A0A081K6Z4"/>
<evidence type="ECO:0000256" key="2">
    <source>
        <dbReference type="SAM" id="Phobius"/>
    </source>
</evidence>
<comment type="similarity">
    <text evidence="1">Belongs to the YggT family.</text>
</comment>
<organism evidence="3 4">
    <name type="scientific">Endozoicomonas elysicola</name>
    <dbReference type="NCBI Taxonomy" id="305900"/>
    <lineage>
        <taxon>Bacteria</taxon>
        <taxon>Pseudomonadati</taxon>
        <taxon>Pseudomonadota</taxon>
        <taxon>Gammaproteobacteria</taxon>
        <taxon>Oceanospirillales</taxon>
        <taxon>Endozoicomonadaceae</taxon>
        <taxon>Endozoicomonas</taxon>
    </lineage>
</organism>
<sequence length="184" mass="19916">MSALSSSLSFLIQTLGGLYIMAVLIRFLLQLVRADFYNPISQAIVKATSPLLKPIRKIIPGFGGIDVASLVLALILQIVLLYVLLLIGGYSIAAVPFPSVLISSLVKLGIEFLNIYMFSLIIIAIASWVAPNSYNPGLMLLHQITEPLTSRIRKVIPPLGGLDFSLMVLVIIIITLKNFLGALA</sequence>
<gene>
    <name evidence="3" type="ORF">GV64_03435</name>
</gene>
<dbReference type="RefSeq" id="WP_020584589.1">
    <property type="nucleotide sequence ID" value="NZ_JOJP01000001.1"/>
</dbReference>
<feature type="transmembrane region" description="Helical" evidence="2">
    <location>
        <begin position="67"/>
        <end position="93"/>
    </location>
</feature>
<evidence type="ECO:0000313" key="3">
    <source>
        <dbReference type="EMBL" id="KEI69920.1"/>
    </source>
</evidence>
<feature type="transmembrane region" description="Helical" evidence="2">
    <location>
        <begin position="113"/>
        <end position="134"/>
    </location>
</feature>
<keyword evidence="2" id="KW-1133">Transmembrane helix</keyword>
<protein>
    <recommendedName>
        <fullName evidence="5">YggT family protein</fullName>
    </recommendedName>
</protein>
<evidence type="ECO:0008006" key="5">
    <source>
        <dbReference type="Google" id="ProtNLM"/>
    </source>
</evidence>
<name>A0A081K6Z4_9GAMM</name>
<dbReference type="PANTHER" id="PTHR33219:SF14">
    <property type="entry name" value="PROTEIN COFACTOR ASSEMBLY OF COMPLEX C SUBUNIT B CCB3, CHLOROPLASTIC-RELATED"/>
    <property type="match status" value="1"/>
</dbReference>
<dbReference type="Pfam" id="PF02325">
    <property type="entry name" value="CCB3_YggT"/>
    <property type="match status" value="2"/>
</dbReference>
<keyword evidence="2" id="KW-0472">Membrane</keyword>
<dbReference type="PANTHER" id="PTHR33219">
    <property type="entry name" value="YLMG HOMOLOG PROTEIN 2, CHLOROPLASTIC"/>
    <property type="match status" value="1"/>
</dbReference>
<accession>A0A081K6Z4</accession>
<reference evidence="3 4" key="1">
    <citation type="submission" date="2014-06" db="EMBL/GenBank/DDBJ databases">
        <title>Whole Genome Sequences of Three Symbiotic Endozoicomonas Bacteria.</title>
        <authorList>
            <person name="Neave M.J."/>
            <person name="Apprill A."/>
            <person name="Voolstra C.R."/>
        </authorList>
    </citation>
    <scope>NUCLEOTIDE SEQUENCE [LARGE SCALE GENOMIC DNA]</scope>
    <source>
        <strain evidence="3 4">DSM 22380</strain>
    </source>
</reference>
<dbReference type="Proteomes" id="UP000027997">
    <property type="component" value="Unassembled WGS sequence"/>
</dbReference>
<dbReference type="GO" id="GO:0016020">
    <property type="term" value="C:membrane"/>
    <property type="evidence" value="ECO:0007669"/>
    <property type="project" value="InterPro"/>
</dbReference>
<feature type="transmembrane region" description="Helical" evidence="2">
    <location>
        <begin position="6"/>
        <end position="29"/>
    </location>
</feature>
<comment type="caution">
    <text evidence="3">The sequence shown here is derived from an EMBL/GenBank/DDBJ whole genome shotgun (WGS) entry which is preliminary data.</text>
</comment>
<feature type="transmembrane region" description="Helical" evidence="2">
    <location>
        <begin position="155"/>
        <end position="176"/>
    </location>
</feature>
<dbReference type="STRING" id="305900.GV64_03435"/>
<evidence type="ECO:0000313" key="4">
    <source>
        <dbReference type="Proteomes" id="UP000027997"/>
    </source>
</evidence>
<keyword evidence="4" id="KW-1185">Reference proteome</keyword>
<dbReference type="eggNOG" id="COG0762">
    <property type="taxonomic scope" value="Bacteria"/>
</dbReference>
<dbReference type="EMBL" id="JOJP01000001">
    <property type="protein sequence ID" value="KEI69920.1"/>
    <property type="molecule type" value="Genomic_DNA"/>
</dbReference>